<gene>
    <name evidence="1" type="ORF">K443DRAFT_126611</name>
</gene>
<feature type="non-terminal residue" evidence="1">
    <location>
        <position position="145"/>
    </location>
</feature>
<accession>A0A0C9X057</accession>
<dbReference type="OrthoDB" id="3061861at2759"/>
<name>A0A0C9X057_9AGAR</name>
<organism evidence="1 2">
    <name type="scientific">Laccaria amethystina LaAM-08-1</name>
    <dbReference type="NCBI Taxonomy" id="1095629"/>
    <lineage>
        <taxon>Eukaryota</taxon>
        <taxon>Fungi</taxon>
        <taxon>Dikarya</taxon>
        <taxon>Basidiomycota</taxon>
        <taxon>Agaricomycotina</taxon>
        <taxon>Agaricomycetes</taxon>
        <taxon>Agaricomycetidae</taxon>
        <taxon>Agaricales</taxon>
        <taxon>Agaricineae</taxon>
        <taxon>Hydnangiaceae</taxon>
        <taxon>Laccaria</taxon>
    </lineage>
</organism>
<dbReference type="AlphaFoldDB" id="A0A0C9X057"/>
<evidence type="ECO:0000313" key="1">
    <source>
        <dbReference type="EMBL" id="KIJ89972.1"/>
    </source>
</evidence>
<keyword evidence="2" id="KW-1185">Reference proteome</keyword>
<dbReference type="Proteomes" id="UP000054477">
    <property type="component" value="Unassembled WGS sequence"/>
</dbReference>
<reference evidence="2" key="2">
    <citation type="submission" date="2015-01" db="EMBL/GenBank/DDBJ databases">
        <title>Evolutionary Origins and Diversification of the Mycorrhizal Mutualists.</title>
        <authorList>
            <consortium name="DOE Joint Genome Institute"/>
            <consortium name="Mycorrhizal Genomics Consortium"/>
            <person name="Kohler A."/>
            <person name="Kuo A."/>
            <person name="Nagy L.G."/>
            <person name="Floudas D."/>
            <person name="Copeland A."/>
            <person name="Barry K.W."/>
            <person name="Cichocki N."/>
            <person name="Veneault-Fourrey C."/>
            <person name="LaButti K."/>
            <person name="Lindquist E.A."/>
            <person name="Lipzen A."/>
            <person name="Lundell T."/>
            <person name="Morin E."/>
            <person name="Murat C."/>
            <person name="Riley R."/>
            <person name="Ohm R."/>
            <person name="Sun H."/>
            <person name="Tunlid A."/>
            <person name="Henrissat B."/>
            <person name="Grigoriev I.V."/>
            <person name="Hibbett D.S."/>
            <person name="Martin F."/>
        </authorList>
    </citation>
    <scope>NUCLEOTIDE SEQUENCE [LARGE SCALE GENOMIC DNA]</scope>
    <source>
        <strain evidence="2">LaAM-08-1</strain>
    </source>
</reference>
<dbReference type="EMBL" id="KN839337">
    <property type="protein sequence ID" value="KIJ89972.1"/>
    <property type="molecule type" value="Genomic_DNA"/>
</dbReference>
<evidence type="ECO:0000313" key="2">
    <source>
        <dbReference type="Proteomes" id="UP000054477"/>
    </source>
</evidence>
<proteinExistence type="predicted"/>
<reference evidence="1 2" key="1">
    <citation type="submission" date="2014-04" db="EMBL/GenBank/DDBJ databases">
        <authorList>
            <consortium name="DOE Joint Genome Institute"/>
            <person name="Kuo A."/>
            <person name="Kohler A."/>
            <person name="Nagy L.G."/>
            <person name="Floudas D."/>
            <person name="Copeland A."/>
            <person name="Barry K.W."/>
            <person name="Cichocki N."/>
            <person name="Veneault-Fourrey C."/>
            <person name="LaButti K."/>
            <person name="Lindquist E.A."/>
            <person name="Lipzen A."/>
            <person name="Lundell T."/>
            <person name="Morin E."/>
            <person name="Murat C."/>
            <person name="Sun H."/>
            <person name="Tunlid A."/>
            <person name="Henrissat B."/>
            <person name="Grigoriev I.V."/>
            <person name="Hibbett D.S."/>
            <person name="Martin F."/>
            <person name="Nordberg H.P."/>
            <person name="Cantor M.N."/>
            <person name="Hua S.X."/>
        </authorList>
    </citation>
    <scope>NUCLEOTIDE SEQUENCE [LARGE SCALE GENOMIC DNA]</scope>
    <source>
        <strain evidence="1 2">LaAM-08-1</strain>
    </source>
</reference>
<protein>
    <submittedName>
        <fullName evidence="1">Uncharacterized protein</fullName>
    </submittedName>
</protein>
<sequence>MPEIPEALVWEKLLNRDTFKKLPFYLLISPLAFALGSDKRKYTSLTATKGAYNPAANLTLPTWVSKQRPCSWPPQSWLDRAVNEDWKYLLEDTPPGQLICHAMVISFGLEAHLRTMTPEIFWKIIECDRPGPNKDDEKAEKMRIF</sequence>
<dbReference type="HOGENOM" id="CLU_1791469_0_0_1"/>